<dbReference type="Gene3D" id="3.40.50.800">
    <property type="entry name" value="Anticodon-binding domain"/>
    <property type="match status" value="1"/>
</dbReference>
<evidence type="ECO:0000256" key="3">
    <source>
        <dbReference type="ARBA" id="ARBA00022555"/>
    </source>
</evidence>
<comment type="subunit">
    <text evidence="13">Homodimer.</text>
</comment>
<dbReference type="InterPro" id="IPR002314">
    <property type="entry name" value="aa-tRNA-synt_IIb"/>
</dbReference>
<dbReference type="CDD" id="cd00771">
    <property type="entry name" value="ThrRS_core"/>
    <property type="match status" value="1"/>
</dbReference>
<evidence type="ECO:0000259" key="15">
    <source>
        <dbReference type="PROSITE" id="PS51880"/>
    </source>
</evidence>
<evidence type="ECO:0000256" key="1">
    <source>
        <dbReference type="ARBA" id="ARBA00008226"/>
    </source>
</evidence>
<dbReference type="InterPro" id="IPR004095">
    <property type="entry name" value="TGS"/>
</dbReference>
<keyword evidence="11 13" id="KW-0030">Aminoacyl-tRNA synthetase</keyword>
<dbReference type="InterPro" id="IPR002320">
    <property type="entry name" value="Thr-tRNA-ligase_IIa"/>
</dbReference>
<feature type="binding site" evidence="13">
    <location>
        <position position="334"/>
    </location>
    <ligand>
        <name>Zn(2+)</name>
        <dbReference type="ChEBI" id="CHEBI:29105"/>
        <note>catalytic</note>
    </ligand>
</feature>
<evidence type="ECO:0000256" key="2">
    <source>
        <dbReference type="ARBA" id="ARBA00022490"/>
    </source>
</evidence>
<organism evidence="16 17">
    <name type="scientific">Pseudoalteromonas aurantia 208</name>
    <dbReference type="NCBI Taxonomy" id="1314867"/>
    <lineage>
        <taxon>Bacteria</taxon>
        <taxon>Pseudomonadati</taxon>
        <taxon>Pseudomonadota</taxon>
        <taxon>Gammaproteobacteria</taxon>
        <taxon>Alteromonadales</taxon>
        <taxon>Pseudoalteromonadaceae</taxon>
        <taxon>Pseudoalteromonas</taxon>
    </lineage>
</organism>
<gene>
    <name evidence="13 16" type="primary">thrS</name>
    <name evidence="16" type="ORF">PAUR_a1361</name>
</gene>
<feature type="domain" description="TGS" evidence="15">
    <location>
        <begin position="1"/>
        <end position="61"/>
    </location>
</feature>
<dbReference type="PROSITE" id="PS51880">
    <property type="entry name" value="TGS"/>
    <property type="match status" value="1"/>
</dbReference>
<dbReference type="PROSITE" id="PS50862">
    <property type="entry name" value="AA_TRNA_LIGASE_II"/>
    <property type="match status" value="1"/>
</dbReference>
<dbReference type="RefSeq" id="WP_192507260.1">
    <property type="nucleotide sequence ID" value="NZ_AQGV01000012.1"/>
</dbReference>
<dbReference type="PRINTS" id="PR01047">
    <property type="entry name" value="TRNASYNTHTHR"/>
</dbReference>
<dbReference type="CDD" id="cd01667">
    <property type="entry name" value="TGS_ThrRS"/>
    <property type="match status" value="1"/>
</dbReference>
<evidence type="ECO:0000256" key="13">
    <source>
        <dbReference type="HAMAP-Rule" id="MF_00184"/>
    </source>
</evidence>
<dbReference type="InterPro" id="IPR012676">
    <property type="entry name" value="TGS-like"/>
</dbReference>
<dbReference type="Proteomes" id="UP000615755">
    <property type="component" value="Unassembled WGS sequence"/>
</dbReference>
<feature type="binding site" evidence="13">
    <location>
        <position position="385"/>
    </location>
    <ligand>
        <name>Zn(2+)</name>
        <dbReference type="ChEBI" id="CHEBI:29105"/>
        <note>catalytic</note>
    </ligand>
</feature>
<keyword evidence="8 13" id="KW-0067">ATP-binding</keyword>
<dbReference type="InterPro" id="IPR047246">
    <property type="entry name" value="ThrRS_anticodon"/>
</dbReference>
<keyword evidence="5 13" id="KW-0479">Metal-binding</keyword>
<dbReference type="SUPFAM" id="SSF55681">
    <property type="entry name" value="Class II aaRS and biotin synthetases"/>
    <property type="match status" value="1"/>
</dbReference>
<dbReference type="InterPro" id="IPR018163">
    <property type="entry name" value="Thr/Ala-tRNA-synth_IIc_edit"/>
</dbReference>
<dbReference type="InterPro" id="IPR006195">
    <property type="entry name" value="aa-tRNA-synth_II"/>
</dbReference>
<dbReference type="SUPFAM" id="SSF81271">
    <property type="entry name" value="TGS-like"/>
    <property type="match status" value="1"/>
</dbReference>
<keyword evidence="9 13" id="KW-0694">RNA-binding</keyword>
<dbReference type="Pfam" id="PF00587">
    <property type="entry name" value="tRNA-synt_2b"/>
    <property type="match status" value="1"/>
</dbReference>
<dbReference type="CDD" id="cd00860">
    <property type="entry name" value="ThrRS_anticodon"/>
    <property type="match status" value="1"/>
</dbReference>
<dbReference type="InterPro" id="IPR012675">
    <property type="entry name" value="Beta-grasp_dom_sf"/>
</dbReference>
<dbReference type="HAMAP" id="MF_00184">
    <property type="entry name" value="Thr_tRNA_synth"/>
    <property type="match status" value="1"/>
</dbReference>
<keyword evidence="17" id="KW-1185">Reference proteome</keyword>
<reference evidence="16 17" key="1">
    <citation type="submission" date="2015-03" db="EMBL/GenBank/DDBJ databases">
        <title>Genome sequence of Pseudoalteromonas aurantia.</title>
        <authorList>
            <person name="Xie B.-B."/>
            <person name="Rong J.-C."/>
            <person name="Qin Q.-L."/>
            <person name="Zhang Y.-Z."/>
        </authorList>
    </citation>
    <scope>NUCLEOTIDE SEQUENCE [LARGE SCALE GENOMIC DNA]</scope>
    <source>
        <strain evidence="16 17">208</strain>
    </source>
</reference>
<dbReference type="EC" id="6.1.1.3" evidence="13"/>
<evidence type="ECO:0000256" key="4">
    <source>
        <dbReference type="ARBA" id="ARBA00022598"/>
    </source>
</evidence>
<evidence type="ECO:0000256" key="10">
    <source>
        <dbReference type="ARBA" id="ARBA00022917"/>
    </source>
</evidence>
<comment type="subcellular location">
    <subcellularLocation>
        <location evidence="13">Cytoplasm</location>
    </subcellularLocation>
</comment>
<dbReference type="InterPro" id="IPR004154">
    <property type="entry name" value="Anticodon-bd"/>
</dbReference>
<feature type="binding site" evidence="13">
    <location>
        <position position="511"/>
    </location>
    <ligand>
        <name>Zn(2+)</name>
        <dbReference type="ChEBI" id="CHEBI:29105"/>
        <note>catalytic</note>
    </ligand>
</feature>
<comment type="caution">
    <text evidence="16">The sequence shown here is derived from an EMBL/GenBank/DDBJ whole genome shotgun (WGS) entry which is preliminary data.</text>
</comment>
<evidence type="ECO:0000313" key="16">
    <source>
        <dbReference type="EMBL" id="MBE0367895.1"/>
    </source>
</evidence>
<dbReference type="InterPro" id="IPR033728">
    <property type="entry name" value="ThrRS_core"/>
</dbReference>
<dbReference type="PANTHER" id="PTHR11451:SF44">
    <property type="entry name" value="THREONINE--TRNA LIGASE, CHLOROPLASTIC_MITOCHONDRIAL 2"/>
    <property type="match status" value="1"/>
</dbReference>
<accession>A0ABR9ECE3</accession>
<dbReference type="Gene3D" id="3.30.980.10">
    <property type="entry name" value="Threonyl-trna Synthetase, Chain A, domain 2"/>
    <property type="match status" value="1"/>
</dbReference>
<comment type="similarity">
    <text evidence="1 13">Belongs to the class-II aminoacyl-tRNA synthetase family.</text>
</comment>
<dbReference type="InterPro" id="IPR012947">
    <property type="entry name" value="tRNA_SAD"/>
</dbReference>
<evidence type="ECO:0000256" key="7">
    <source>
        <dbReference type="ARBA" id="ARBA00022833"/>
    </source>
</evidence>
<dbReference type="PANTHER" id="PTHR11451">
    <property type="entry name" value="THREONINE-TRNA LIGASE"/>
    <property type="match status" value="1"/>
</dbReference>
<proteinExistence type="inferred from homology"/>
<dbReference type="EMBL" id="AQGV01000012">
    <property type="protein sequence ID" value="MBE0367895.1"/>
    <property type="molecule type" value="Genomic_DNA"/>
</dbReference>
<dbReference type="Gene3D" id="3.30.54.20">
    <property type="match status" value="1"/>
</dbReference>
<evidence type="ECO:0000256" key="6">
    <source>
        <dbReference type="ARBA" id="ARBA00022741"/>
    </source>
</evidence>
<dbReference type="Pfam" id="PF07973">
    <property type="entry name" value="tRNA_SAD"/>
    <property type="match status" value="1"/>
</dbReference>
<dbReference type="InterPro" id="IPR045864">
    <property type="entry name" value="aa-tRNA-synth_II/BPL/LPL"/>
</dbReference>
<keyword evidence="6 13" id="KW-0547">Nucleotide-binding</keyword>
<dbReference type="Pfam" id="PF02824">
    <property type="entry name" value="TGS"/>
    <property type="match status" value="1"/>
</dbReference>
<dbReference type="SMART" id="SM00863">
    <property type="entry name" value="tRNA_SAD"/>
    <property type="match status" value="1"/>
</dbReference>
<evidence type="ECO:0000256" key="5">
    <source>
        <dbReference type="ARBA" id="ARBA00022723"/>
    </source>
</evidence>
<comment type="cofactor">
    <cofactor evidence="13">
        <name>Zn(2+)</name>
        <dbReference type="ChEBI" id="CHEBI:29105"/>
    </cofactor>
    <text evidence="13">Binds 1 zinc ion per subunit.</text>
</comment>
<evidence type="ECO:0000256" key="8">
    <source>
        <dbReference type="ARBA" id="ARBA00022840"/>
    </source>
</evidence>
<protein>
    <recommendedName>
        <fullName evidence="13">Threonine--tRNA ligase</fullName>
        <ecNumber evidence="13">6.1.1.3</ecNumber>
    </recommendedName>
    <alternativeName>
        <fullName evidence="13">Threonyl-tRNA synthetase</fullName>
        <shortName evidence="13">ThrRS</shortName>
    </alternativeName>
</protein>
<dbReference type="SUPFAM" id="SSF52954">
    <property type="entry name" value="Class II aaRS ABD-related"/>
    <property type="match status" value="1"/>
</dbReference>
<dbReference type="InterPro" id="IPR036621">
    <property type="entry name" value="Anticodon-bd_dom_sf"/>
</dbReference>
<keyword evidence="7 13" id="KW-0862">Zinc</keyword>
<feature type="region of interest" description="Catalytic" evidence="13">
    <location>
        <begin position="243"/>
        <end position="534"/>
    </location>
</feature>
<comment type="catalytic activity">
    <reaction evidence="12 13">
        <text>tRNA(Thr) + L-threonine + ATP = L-threonyl-tRNA(Thr) + AMP + diphosphate + H(+)</text>
        <dbReference type="Rhea" id="RHEA:24624"/>
        <dbReference type="Rhea" id="RHEA-COMP:9670"/>
        <dbReference type="Rhea" id="RHEA-COMP:9704"/>
        <dbReference type="ChEBI" id="CHEBI:15378"/>
        <dbReference type="ChEBI" id="CHEBI:30616"/>
        <dbReference type="ChEBI" id="CHEBI:33019"/>
        <dbReference type="ChEBI" id="CHEBI:57926"/>
        <dbReference type="ChEBI" id="CHEBI:78442"/>
        <dbReference type="ChEBI" id="CHEBI:78534"/>
        <dbReference type="ChEBI" id="CHEBI:456215"/>
        <dbReference type="EC" id="6.1.1.3"/>
    </reaction>
</comment>
<sequence length="636" mass="73139">MPIITLPDGSQRTFENPVSTLDVAQDIGPGLAKATIAGRVNGTRVDACDIISEDASLEIITAKDDDGLEIIRHSCAHLIGHAIKQLFPDVKMAIGPTIDNGFYYDVDLDHSLTQEDLDAIEKRMLALAKTNYDVIKKTVSWQEARDAFEARGENYKIEILDENIDKDDKPGLYHHDEYVDMCRGPHVPNMKFCQHFKIMKVAGAYWRGNSENKMLQRIYGTAWADKKQLKAYLKRLEEAEKRDHRKIGKALDLWHWQEEAPGMVFWHNDGWSIYRELEEFVREKLREYSYEEVKGPMMMDRGLWEKSGHWDKYSDAMFTTESEKREYAIKPMNCPGHVQIFNQGLKSYRDLPLRMAEFGCCHRNEPSGALHGLMRVRGFTQDDAHVFCTEDQVMDEVSQCIKMVYDTYETFGFEKIVVKLSTRPEKRIGEDDIWDKAEQALAEALKVNNIEFEYLPGEGAFYGPKIEFTLYDCLERAWQCGTVQLDFALPGRLGATYVAENNERKTPVMIHRAILGSIERFIGILTEEYAGLFPTWLAPKQVVIMNITDKQADYVHEIVQKLNKLGIRACADLRNEKIGFKIREHTLKRIPYLLVVGDKEVEQQEVAVRTRKGEDLGKFSVDDFVAHISAEIKDRK</sequence>
<evidence type="ECO:0000259" key="14">
    <source>
        <dbReference type="PROSITE" id="PS50862"/>
    </source>
</evidence>
<dbReference type="SUPFAM" id="SSF55186">
    <property type="entry name" value="ThrRS/AlaRS common domain"/>
    <property type="match status" value="1"/>
</dbReference>
<dbReference type="Gene3D" id="3.30.930.10">
    <property type="entry name" value="Bira Bifunctional Protein, Domain 2"/>
    <property type="match status" value="1"/>
</dbReference>
<keyword evidence="3 13" id="KW-0820">tRNA-binding</keyword>
<name>A0ABR9ECE3_9GAMM</name>
<evidence type="ECO:0000256" key="12">
    <source>
        <dbReference type="ARBA" id="ARBA00049515"/>
    </source>
</evidence>
<dbReference type="Gene3D" id="3.10.20.30">
    <property type="match status" value="1"/>
</dbReference>
<evidence type="ECO:0000256" key="11">
    <source>
        <dbReference type="ARBA" id="ARBA00023146"/>
    </source>
</evidence>
<dbReference type="NCBIfam" id="TIGR00418">
    <property type="entry name" value="thrS"/>
    <property type="match status" value="1"/>
</dbReference>
<keyword evidence="10 13" id="KW-0648">Protein biosynthesis</keyword>
<evidence type="ECO:0000256" key="9">
    <source>
        <dbReference type="ARBA" id="ARBA00022884"/>
    </source>
</evidence>
<dbReference type="Pfam" id="PF03129">
    <property type="entry name" value="HGTP_anticodon"/>
    <property type="match status" value="1"/>
</dbReference>
<keyword evidence="4 13" id="KW-0436">Ligase</keyword>
<evidence type="ECO:0000313" key="17">
    <source>
        <dbReference type="Proteomes" id="UP000615755"/>
    </source>
</evidence>
<keyword evidence="2 13" id="KW-0963">Cytoplasm</keyword>
<feature type="domain" description="Aminoacyl-transfer RNA synthetases class-II family profile" evidence="14">
    <location>
        <begin position="243"/>
        <end position="534"/>
    </location>
</feature>